<reference evidence="1" key="1">
    <citation type="journal article" date="2019" name="MBio">
        <title>Virus Genomes from Deep Sea Sediments Expand the Ocean Megavirome and Support Independent Origins of Viral Gigantism.</title>
        <authorList>
            <person name="Backstrom D."/>
            <person name="Yutin N."/>
            <person name="Jorgensen S.L."/>
            <person name="Dharamshi J."/>
            <person name="Homa F."/>
            <person name="Zaremba-Niedwiedzka K."/>
            <person name="Spang A."/>
            <person name="Wolf Y.I."/>
            <person name="Koonin E.V."/>
            <person name="Ettema T.J."/>
        </authorList>
    </citation>
    <scope>NUCLEOTIDE SEQUENCE</scope>
</reference>
<proteinExistence type="predicted"/>
<dbReference type="EMBL" id="MK500605">
    <property type="protein sequence ID" value="QBK93782.1"/>
    <property type="molecule type" value="Genomic_DNA"/>
</dbReference>
<accession>A0A481ZF07</accession>
<name>A0A481ZF07_9VIRU</name>
<protein>
    <recommendedName>
        <fullName evidence="2">Zn-finger protein</fullName>
    </recommendedName>
</protein>
<organism evidence="1">
    <name type="scientific">Pithovirus LCPAC406</name>
    <dbReference type="NCBI Taxonomy" id="2506599"/>
    <lineage>
        <taxon>Viruses</taxon>
        <taxon>Pithoviruses</taxon>
    </lineage>
</organism>
<evidence type="ECO:0000313" key="1">
    <source>
        <dbReference type="EMBL" id="QBK93782.1"/>
    </source>
</evidence>
<evidence type="ECO:0008006" key="2">
    <source>
        <dbReference type="Google" id="ProtNLM"/>
    </source>
</evidence>
<sequence>MTDRPRCIDVKGNGDKCRVRVAKVGLRCRDHQDGRPKCGAPKPNNKGPCKTTVINIGDRCWRHPKKEREHLHCGILTDKRIPCKVIVYVLGNHCYMHKSQDERNAISKVCRDCKISKPFKDFSKEKAGSYGVTQRCKQCTKNISYSRRKIGTKRCTRCLEIKHVILFSSYKFSKDGLRGSCKLCSNTLLAELNSNLSSFVKSIFKTIKANCKKGNYICDINPDIIIDIYNAQNGICSRTGKKMTYTQIYDPDKKSKLYEDRYYNLSVDRIDSLKGYTKDNIQLVCSGYNLMKWNMDDSVMLEYLQKIVEYSENHIKQERLVDVDDITKSFIRNIYRMACINTAKSRTKNTKVLITIDDFIELYQQSGGICSLTRIGLTSCTMRKRIGFYSMTRKERGPIKQKKTYNNISFDRIDSSGDYDNSNIQVICSIVNMMKAEMSMNIFLDFCKSTVNHASVK</sequence>
<gene>
    <name evidence="1" type="ORF">LCPAC406_00960</name>
</gene>
<dbReference type="Gene3D" id="3.30.40.220">
    <property type="match status" value="2"/>
</dbReference>